<organism evidence="1 2">
    <name type="scientific">Nepenthes gracilis</name>
    <name type="common">Slender pitcher plant</name>
    <dbReference type="NCBI Taxonomy" id="150966"/>
    <lineage>
        <taxon>Eukaryota</taxon>
        <taxon>Viridiplantae</taxon>
        <taxon>Streptophyta</taxon>
        <taxon>Embryophyta</taxon>
        <taxon>Tracheophyta</taxon>
        <taxon>Spermatophyta</taxon>
        <taxon>Magnoliopsida</taxon>
        <taxon>eudicotyledons</taxon>
        <taxon>Gunneridae</taxon>
        <taxon>Pentapetalae</taxon>
        <taxon>Caryophyllales</taxon>
        <taxon>Nepenthaceae</taxon>
        <taxon>Nepenthes</taxon>
    </lineage>
</organism>
<accession>A0AAD3Y075</accession>
<keyword evidence="2" id="KW-1185">Reference proteome</keyword>
<dbReference type="GO" id="GO:0000127">
    <property type="term" value="C:transcription factor TFIIIC complex"/>
    <property type="evidence" value="ECO:0007669"/>
    <property type="project" value="TreeGrafter"/>
</dbReference>
<evidence type="ECO:0000313" key="1">
    <source>
        <dbReference type="EMBL" id="GMH24387.1"/>
    </source>
</evidence>
<protein>
    <submittedName>
        <fullName evidence="1">Uncharacterized protein</fullName>
    </submittedName>
</protein>
<dbReference type="AlphaFoldDB" id="A0AAD3Y075"/>
<dbReference type="PANTHER" id="PTHR23082">
    <property type="entry name" value="TRANSCRIPTION INITIATION FACTOR IIIC TFIIIC , POLYPEPTIDE 3-RELATED"/>
    <property type="match status" value="1"/>
</dbReference>
<dbReference type="Proteomes" id="UP001279734">
    <property type="component" value="Unassembled WGS sequence"/>
</dbReference>
<comment type="caution">
    <text evidence="1">The sequence shown here is derived from an EMBL/GenBank/DDBJ whole genome shotgun (WGS) entry which is preliminary data.</text>
</comment>
<dbReference type="PANTHER" id="PTHR23082:SF0">
    <property type="entry name" value="GENERAL TRANSCRIPTION FACTOR 3C POLYPEPTIDE 3"/>
    <property type="match status" value="1"/>
</dbReference>
<dbReference type="EMBL" id="BSYO01000027">
    <property type="protein sequence ID" value="GMH24387.1"/>
    <property type="molecule type" value="Genomic_DNA"/>
</dbReference>
<dbReference type="GO" id="GO:0006383">
    <property type="term" value="P:transcription by RNA polymerase III"/>
    <property type="evidence" value="ECO:0007669"/>
    <property type="project" value="InterPro"/>
</dbReference>
<name>A0AAD3Y075_NEPGR</name>
<evidence type="ECO:0000313" key="2">
    <source>
        <dbReference type="Proteomes" id="UP001279734"/>
    </source>
</evidence>
<dbReference type="InterPro" id="IPR039340">
    <property type="entry name" value="Tfc4/TFIIIC-102/Sfc4"/>
</dbReference>
<dbReference type="SUPFAM" id="SSF48452">
    <property type="entry name" value="TPR-like"/>
    <property type="match status" value="1"/>
</dbReference>
<gene>
    <name evidence="1" type="ORF">Nepgr_026230</name>
</gene>
<sequence>MEIGHYEKAAESYEQIFQLVPDNLDALQIATMLYKKCSQFEHFVNILLGCLKDHPHETELSMVDMLASLYMENNMHVEALRHIENAKRCGRELPLFLTKSVNLAMLIMVI</sequence>
<proteinExistence type="predicted"/>
<dbReference type="InterPro" id="IPR011990">
    <property type="entry name" value="TPR-like_helical_dom_sf"/>
</dbReference>
<dbReference type="Gene3D" id="1.25.40.10">
    <property type="entry name" value="Tetratricopeptide repeat domain"/>
    <property type="match status" value="1"/>
</dbReference>
<reference evidence="1" key="1">
    <citation type="submission" date="2023-05" db="EMBL/GenBank/DDBJ databases">
        <title>Nepenthes gracilis genome sequencing.</title>
        <authorList>
            <person name="Fukushima K."/>
        </authorList>
    </citation>
    <scope>NUCLEOTIDE SEQUENCE</scope>
    <source>
        <strain evidence="1">SING2019-196</strain>
    </source>
</reference>